<name>A0A1I6JDC6_9SPHN</name>
<evidence type="ECO:0000256" key="5">
    <source>
        <dbReference type="ARBA" id="ARBA00038887"/>
    </source>
</evidence>
<dbReference type="GO" id="GO:0008865">
    <property type="term" value="F:fructokinase activity"/>
    <property type="evidence" value="ECO:0007669"/>
    <property type="project" value="UniProtKB-EC"/>
</dbReference>
<keyword evidence="2" id="KW-0479">Metal-binding</keyword>
<dbReference type="InterPro" id="IPR043129">
    <property type="entry name" value="ATPase_NBD"/>
</dbReference>
<evidence type="ECO:0000256" key="4">
    <source>
        <dbReference type="ARBA" id="ARBA00022842"/>
    </source>
</evidence>
<evidence type="ECO:0000256" key="2">
    <source>
        <dbReference type="ARBA" id="ARBA00022723"/>
    </source>
</evidence>
<dbReference type="Pfam" id="PF00480">
    <property type="entry name" value="ROK"/>
    <property type="match status" value="1"/>
</dbReference>
<dbReference type="EC" id="2.7.1.4" evidence="5"/>
<dbReference type="Gene3D" id="3.30.420.40">
    <property type="match status" value="2"/>
</dbReference>
<gene>
    <name evidence="7" type="ORF">SAMN05192580_0134</name>
</gene>
<dbReference type="STRING" id="1166337.SAMN05192580_0134"/>
<dbReference type="OrthoDB" id="9783435at2"/>
<keyword evidence="7" id="KW-0808">Transferase</keyword>
<dbReference type="InterPro" id="IPR051804">
    <property type="entry name" value="Carb_Metab_Reg_Kinase/Isom"/>
</dbReference>
<keyword evidence="7" id="KW-0418">Kinase</keyword>
<protein>
    <recommendedName>
        <fullName evidence="5">fructokinase</fullName>
        <ecNumber evidence="5">2.7.1.4</ecNumber>
    </recommendedName>
</protein>
<keyword evidence="4" id="KW-0460">Magnesium</keyword>
<dbReference type="InterPro" id="IPR049874">
    <property type="entry name" value="ROK_cs"/>
</dbReference>
<comment type="catalytic activity">
    <reaction evidence="6">
        <text>D-fructose + ATP = D-fructose 6-phosphate + ADP + H(+)</text>
        <dbReference type="Rhea" id="RHEA:16125"/>
        <dbReference type="ChEBI" id="CHEBI:15378"/>
        <dbReference type="ChEBI" id="CHEBI:30616"/>
        <dbReference type="ChEBI" id="CHEBI:37721"/>
        <dbReference type="ChEBI" id="CHEBI:61527"/>
        <dbReference type="ChEBI" id="CHEBI:456216"/>
        <dbReference type="EC" id="2.7.1.4"/>
    </reaction>
</comment>
<dbReference type="PROSITE" id="PS01125">
    <property type="entry name" value="ROK"/>
    <property type="match status" value="1"/>
</dbReference>
<evidence type="ECO:0000256" key="3">
    <source>
        <dbReference type="ARBA" id="ARBA00022833"/>
    </source>
</evidence>
<evidence type="ECO:0000313" key="8">
    <source>
        <dbReference type="Proteomes" id="UP000198824"/>
    </source>
</evidence>
<dbReference type="SUPFAM" id="SSF53067">
    <property type="entry name" value="Actin-like ATPase domain"/>
    <property type="match status" value="2"/>
</dbReference>
<dbReference type="PANTHER" id="PTHR42742">
    <property type="entry name" value="TRANSCRIPTIONAL REPRESSOR MPRA"/>
    <property type="match status" value="1"/>
</dbReference>
<dbReference type="RefSeq" id="WP_093309358.1">
    <property type="nucleotide sequence ID" value="NZ_FOZG01000001.1"/>
</dbReference>
<proteinExistence type="predicted"/>
<keyword evidence="3" id="KW-0862">Zinc</keyword>
<accession>A0A1I6JDC6</accession>
<dbReference type="GO" id="GO:0046872">
    <property type="term" value="F:metal ion binding"/>
    <property type="evidence" value="ECO:0007669"/>
    <property type="project" value="UniProtKB-KW"/>
</dbReference>
<reference evidence="7 8" key="1">
    <citation type="submission" date="2016-10" db="EMBL/GenBank/DDBJ databases">
        <authorList>
            <person name="de Groot N.N."/>
        </authorList>
    </citation>
    <scope>NUCLEOTIDE SEQUENCE [LARGE SCALE GENOMIC DNA]</scope>
    <source>
        <strain evidence="7 8">S5-249</strain>
    </source>
</reference>
<evidence type="ECO:0000256" key="6">
    <source>
        <dbReference type="ARBA" id="ARBA00048451"/>
    </source>
</evidence>
<dbReference type="EMBL" id="FOZG01000001">
    <property type="protein sequence ID" value="SFR76957.1"/>
    <property type="molecule type" value="Genomic_DNA"/>
</dbReference>
<organism evidence="7 8">
    <name type="scientific">Sphingomonas jatrophae</name>
    <dbReference type="NCBI Taxonomy" id="1166337"/>
    <lineage>
        <taxon>Bacteria</taxon>
        <taxon>Pseudomonadati</taxon>
        <taxon>Pseudomonadota</taxon>
        <taxon>Alphaproteobacteria</taxon>
        <taxon>Sphingomonadales</taxon>
        <taxon>Sphingomonadaceae</taxon>
        <taxon>Sphingomonas</taxon>
    </lineage>
</organism>
<sequence>MSGPVTIGIELGGTKGIAVLARGRDIVERVRVPTTTPAETLGALLEQAARWAAAEAVAAIGLASFGPLRLDPARTGYGRIAATPKPGWADADVRGAFAGLGLPLGFDTDVNGAVLAEARWGAAQGCDTAAYMTVGTGIGVGLMAGGRPLHGLLHPEVGHLRVRRVEGDSFPGICPFHGDCLEGLAAGPAIAARAGAPASELDADHDAWGFVSDALAEAMAILLLTASPQRILIGGGVGAGVPHLLPRVRAATAAKLASYLDEVDAAALDRIIVPPALGDDAGPLGAVALALDAVGLA</sequence>
<keyword evidence="8" id="KW-1185">Reference proteome</keyword>
<dbReference type="PANTHER" id="PTHR42742:SF3">
    <property type="entry name" value="FRUCTOKINASE"/>
    <property type="match status" value="1"/>
</dbReference>
<dbReference type="AlphaFoldDB" id="A0A1I6JDC6"/>
<dbReference type="InterPro" id="IPR000600">
    <property type="entry name" value="ROK"/>
</dbReference>
<dbReference type="CDD" id="cd24067">
    <property type="entry name" value="ASKHA_NBD_ROK_BsFRK-like"/>
    <property type="match status" value="1"/>
</dbReference>
<evidence type="ECO:0000313" key="7">
    <source>
        <dbReference type="EMBL" id="SFR76957.1"/>
    </source>
</evidence>
<evidence type="ECO:0000256" key="1">
    <source>
        <dbReference type="ARBA" id="ARBA00001946"/>
    </source>
</evidence>
<comment type="cofactor">
    <cofactor evidence="1">
        <name>Mg(2+)</name>
        <dbReference type="ChEBI" id="CHEBI:18420"/>
    </cofactor>
</comment>
<dbReference type="Proteomes" id="UP000198824">
    <property type="component" value="Unassembled WGS sequence"/>
</dbReference>